<feature type="transmembrane region" description="Helical" evidence="1">
    <location>
        <begin position="7"/>
        <end position="32"/>
    </location>
</feature>
<gene>
    <name evidence="3" type="ORF">DWV06_17830</name>
</gene>
<evidence type="ECO:0000313" key="3">
    <source>
        <dbReference type="EMBL" id="RDU21843.1"/>
    </source>
</evidence>
<dbReference type="PROSITE" id="PS00409">
    <property type="entry name" value="PROKAR_NTER_METHYL"/>
    <property type="match status" value="1"/>
</dbReference>
<dbReference type="InterPro" id="IPR036179">
    <property type="entry name" value="Ig-like_dom_sf"/>
</dbReference>
<reference evidence="3 4" key="1">
    <citation type="submission" date="2018-07" db="EMBL/GenBank/DDBJ databases">
        <title>Anaerosacharophilus polymeroproducens gen. nov. sp. nov., an anaerobic bacterium isolated from salt field.</title>
        <authorList>
            <person name="Kim W."/>
            <person name="Yang S.-H."/>
            <person name="Oh J."/>
            <person name="Lee J.-H."/>
            <person name="Kwon K.K."/>
        </authorList>
    </citation>
    <scope>NUCLEOTIDE SEQUENCE [LARGE SCALE GENOMIC DNA]</scope>
    <source>
        <strain evidence="3 4">MCWD5</strain>
    </source>
</reference>
<name>A0A371AQI8_9FIRM</name>
<dbReference type="Pfam" id="PF07963">
    <property type="entry name" value="N_methyl"/>
    <property type="match status" value="1"/>
</dbReference>
<keyword evidence="1" id="KW-1133">Transmembrane helix</keyword>
<dbReference type="InterPro" id="IPR007110">
    <property type="entry name" value="Ig-like_dom"/>
</dbReference>
<proteinExistence type="predicted"/>
<accession>A0A371AQI8</accession>
<dbReference type="SUPFAM" id="SSF48726">
    <property type="entry name" value="Immunoglobulin"/>
    <property type="match status" value="1"/>
</dbReference>
<evidence type="ECO:0000259" key="2">
    <source>
        <dbReference type="PROSITE" id="PS50835"/>
    </source>
</evidence>
<dbReference type="Proteomes" id="UP000255036">
    <property type="component" value="Unassembled WGS sequence"/>
</dbReference>
<evidence type="ECO:0000256" key="1">
    <source>
        <dbReference type="SAM" id="Phobius"/>
    </source>
</evidence>
<keyword evidence="1" id="KW-0812">Transmembrane</keyword>
<keyword evidence="4" id="KW-1185">Reference proteome</keyword>
<dbReference type="PROSITE" id="PS50835">
    <property type="entry name" value="IG_LIKE"/>
    <property type="match status" value="1"/>
</dbReference>
<keyword evidence="1" id="KW-0472">Membrane</keyword>
<organism evidence="3 4">
    <name type="scientific">Anaerosacchariphilus polymeriproducens</name>
    <dbReference type="NCBI Taxonomy" id="1812858"/>
    <lineage>
        <taxon>Bacteria</taxon>
        <taxon>Bacillati</taxon>
        <taxon>Bacillota</taxon>
        <taxon>Clostridia</taxon>
        <taxon>Lachnospirales</taxon>
        <taxon>Lachnospiraceae</taxon>
        <taxon>Anaerosacchariphilus</taxon>
    </lineage>
</organism>
<dbReference type="RefSeq" id="WP_115483575.1">
    <property type="nucleotide sequence ID" value="NZ_QRCT01000051.1"/>
</dbReference>
<protein>
    <submittedName>
        <fullName evidence="3">Prepilin-type N-terminal cleavage/methylation domain-containing protein</fullName>
    </submittedName>
</protein>
<sequence length="676" mass="74292">MNRNNKGLSLVEVVVTVAILAIVGSAILGFIITGSNNYKGGTSESNMQYEAQLAGNQLQELIVDASKGIGYKVGTSAGLSDKDSDITTGPVSVASDTIKKFYVYSQEEGNNIAYIITWNASEKKLYYSKCIYTLGGSIVDDPKYLMANYVANFQADITKASSDKFVKIRLDFELNQKTYSSEYKIKLRNDILVNKEGDEVFNNSGPTFTTVNKVVVNKSSVTVLQGSTYTFSARVSGANFPSQDVTWSLDDSTKTDSATSIDINTGTITLGPNEKSAGIRVYATSVANPAVSGAATIQTKYFDKITLAKESEINYRKYTAVAYLYGSYLDKSDYAVDWIKTEGVNISVIKTEDGANYRKYTVEISMAETLPLNSEVAITARATQYNKESEKLLYQLSKNPVDHVELVRVGTPIDNSDSSIVYRGENLKFNAKVYLTNGKVDEYAKIKWESIWNGEGSSNIDLGVSDSGTVEIPNDQTVRYDKKYDFIVRAYVEDEKTGQKVYAPELAYVVPKVGISIVKPTTVNTSINLVKGKTASIGCKVTGVLNQAVLWESSDTKLIVMDTTNPSTTINLLSSAGSGNITLTAKLKTYTNYKSSIYIIPRISNVYDKKNNTTGYYAPYASELDGYTSGSTQLTYTDASGIVYNYKSYTSGSKKNWRVTIEGNQYTLSGYKWYQN</sequence>
<dbReference type="AlphaFoldDB" id="A0A371AQI8"/>
<dbReference type="NCBIfam" id="TIGR02532">
    <property type="entry name" value="IV_pilin_GFxxxE"/>
    <property type="match status" value="1"/>
</dbReference>
<dbReference type="InterPro" id="IPR012902">
    <property type="entry name" value="N_methyl_site"/>
</dbReference>
<dbReference type="EMBL" id="QRCT01000051">
    <property type="protein sequence ID" value="RDU21843.1"/>
    <property type="molecule type" value="Genomic_DNA"/>
</dbReference>
<feature type="domain" description="Ig-like" evidence="2">
    <location>
        <begin position="206"/>
        <end position="298"/>
    </location>
</feature>
<evidence type="ECO:0000313" key="4">
    <source>
        <dbReference type="Proteomes" id="UP000255036"/>
    </source>
</evidence>
<dbReference type="OrthoDB" id="2063671at2"/>
<comment type="caution">
    <text evidence="3">The sequence shown here is derived from an EMBL/GenBank/DDBJ whole genome shotgun (WGS) entry which is preliminary data.</text>
</comment>